<dbReference type="AlphaFoldDB" id="A0A382J8Y5"/>
<accession>A0A382J8Y5</accession>
<protein>
    <submittedName>
        <fullName evidence="1">Uncharacterized protein</fullName>
    </submittedName>
</protein>
<gene>
    <name evidence="1" type="ORF">METZ01_LOCUS261508</name>
</gene>
<reference evidence="1" key="1">
    <citation type="submission" date="2018-05" db="EMBL/GenBank/DDBJ databases">
        <authorList>
            <person name="Lanie J.A."/>
            <person name="Ng W.-L."/>
            <person name="Kazmierczak K.M."/>
            <person name="Andrzejewski T.M."/>
            <person name="Davidsen T.M."/>
            <person name="Wayne K.J."/>
            <person name="Tettelin H."/>
            <person name="Glass J.I."/>
            <person name="Rusch D."/>
            <person name="Podicherti R."/>
            <person name="Tsui H.-C.T."/>
            <person name="Winkler M.E."/>
        </authorList>
    </citation>
    <scope>NUCLEOTIDE SEQUENCE</scope>
</reference>
<proteinExistence type="predicted"/>
<evidence type="ECO:0000313" key="1">
    <source>
        <dbReference type="EMBL" id="SVC08654.1"/>
    </source>
</evidence>
<feature type="non-terminal residue" evidence="1">
    <location>
        <position position="1"/>
    </location>
</feature>
<dbReference type="EMBL" id="UINC01072771">
    <property type="protein sequence ID" value="SVC08654.1"/>
    <property type="molecule type" value="Genomic_DNA"/>
</dbReference>
<sequence>YSVEFEFTFKNGKVDKKKLISLNLEKTKAERELIDEMWDIEQEIFNDFRSTSLKYRFFSWLEGRLNKMTNWARKKHRLPIELRKMAYEKSGRLEKDPKSLDIYMDV</sequence>
<name>A0A382J8Y5_9ZZZZ</name>
<organism evidence="1">
    <name type="scientific">marine metagenome</name>
    <dbReference type="NCBI Taxonomy" id="408172"/>
    <lineage>
        <taxon>unclassified sequences</taxon>
        <taxon>metagenomes</taxon>
        <taxon>ecological metagenomes</taxon>
    </lineage>
</organism>